<sequence length="159" mass="18057">MRAQTPGHRQNVFKLQAVAEVNAGRLKAFAVEHHLVEADVAATPTAIEYLGHFNRDKTPVFAASLVLLLPWIQDELRVLAHHRRGLGKGDPRPDVRCPFCDARVSWEGFPVHCVVEHPRRKTRCKERSCELERNSKQYQPDGWLSHLWGAHMKKNGAAI</sequence>
<dbReference type="AlphaFoldDB" id="A0AAD7K3Q5"/>
<dbReference type="Proteomes" id="UP001215598">
    <property type="component" value="Unassembled WGS sequence"/>
</dbReference>
<accession>A0AAD7K3Q5</accession>
<gene>
    <name evidence="1" type="ORF">B0H16DRAFT_1001732</name>
</gene>
<comment type="caution">
    <text evidence="1">The sequence shown here is derived from an EMBL/GenBank/DDBJ whole genome shotgun (WGS) entry which is preliminary data.</text>
</comment>
<evidence type="ECO:0000313" key="1">
    <source>
        <dbReference type="EMBL" id="KAJ7776106.1"/>
    </source>
</evidence>
<name>A0AAD7K3Q5_9AGAR</name>
<reference evidence="1" key="1">
    <citation type="submission" date="2023-03" db="EMBL/GenBank/DDBJ databases">
        <title>Massive genome expansion in bonnet fungi (Mycena s.s.) driven by repeated elements and novel gene families across ecological guilds.</title>
        <authorList>
            <consortium name="Lawrence Berkeley National Laboratory"/>
            <person name="Harder C.B."/>
            <person name="Miyauchi S."/>
            <person name="Viragh M."/>
            <person name="Kuo A."/>
            <person name="Thoen E."/>
            <person name="Andreopoulos B."/>
            <person name="Lu D."/>
            <person name="Skrede I."/>
            <person name="Drula E."/>
            <person name="Henrissat B."/>
            <person name="Morin E."/>
            <person name="Kohler A."/>
            <person name="Barry K."/>
            <person name="LaButti K."/>
            <person name="Morin E."/>
            <person name="Salamov A."/>
            <person name="Lipzen A."/>
            <person name="Mereny Z."/>
            <person name="Hegedus B."/>
            <person name="Baldrian P."/>
            <person name="Stursova M."/>
            <person name="Weitz H."/>
            <person name="Taylor A."/>
            <person name="Grigoriev I.V."/>
            <person name="Nagy L.G."/>
            <person name="Martin F."/>
            <person name="Kauserud H."/>
        </authorList>
    </citation>
    <scope>NUCLEOTIDE SEQUENCE</scope>
    <source>
        <strain evidence="1">CBHHK182m</strain>
    </source>
</reference>
<evidence type="ECO:0000313" key="2">
    <source>
        <dbReference type="Proteomes" id="UP001215598"/>
    </source>
</evidence>
<proteinExistence type="predicted"/>
<organism evidence="1 2">
    <name type="scientific">Mycena metata</name>
    <dbReference type="NCBI Taxonomy" id="1033252"/>
    <lineage>
        <taxon>Eukaryota</taxon>
        <taxon>Fungi</taxon>
        <taxon>Dikarya</taxon>
        <taxon>Basidiomycota</taxon>
        <taxon>Agaricomycotina</taxon>
        <taxon>Agaricomycetes</taxon>
        <taxon>Agaricomycetidae</taxon>
        <taxon>Agaricales</taxon>
        <taxon>Marasmiineae</taxon>
        <taxon>Mycenaceae</taxon>
        <taxon>Mycena</taxon>
    </lineage>
</organism>
<dbReference type="EMBL" id="JARKIB010000009">
    <property type="protein sequence ID" value="KAJ7776106.1"/>
    <property type="molecule type" value="Genomic_DNA"/>
</dbReference>
<protein>
    <submittedName>
        <fullName evidence="1">Uncharacterized protein</fullName>
    </submittedName>
</protein>
<keyword evidence="2" id="KW-1185">Reference proteome</keyword>